<reference evidence="5" key="1">
    <citation type="submission" date="2018-09" db="EMBL/GenBank/DDBJ databases">
        <authorList>
            <person name="Zhu H."/>
        </authorList>
    </citation>
    <scope>NUCLEOTIDE SEQUENCE [LARGE SCALE GENOMIC DNA]</scope>
    <source>
        <strain evidence="5">K1R23-30</strain>
    </source>
</reference>
<dbReference type="GO" id="GO:0004497">
    <property type="term" value="F:monooxygenase activity"/>
    <property type="evidence" value="ECO:0007669"/>
    <property type="project" value="UniProtKB-KW"/>
</dbReference>
<organism evidence="4 5">
    <name type="scientific">Noviherbaspirillum saxi</name>
    <dbReference type="NCBI Taxonomy" id="2320863"/>
    <lineage>
        <taxon>Bacteria</taxon>
        <taxon>Pseudomonadati</taxon>
        <taxon>Pseudomonadota</taxon>
        <taxon>Betaproteobacteria</taxon>
        <taxon>Burkholderiales</taxon>
        <taxon>Oxalobacteraceae</taxon>
        <taxon>Noviherbaspirillum</taxon>
    </lineage>
</organism>
<evidence type="ECO:0000313" key="4">
    <source>
        <dbReference type="EMBL" id="RJF95781.1"/>
    </source>
</evidence>
<comment type="caution">
    <text evidence="4">The sequence shown here is derived from an EMBL/GenBank/DDBJ whole genome shotgun (WGS) entry which is preliminary data.</text>
</comment>
<dbReference type="RefSeq" id="WP_119770927.1">
    <property type="nucleotide sequence ID" value="NZ_QYUO01000002.1"/>
</dbReference>
<dbReference type="InterPro" id="IPR050493">
    <property type="entry name" value="FAD-dep_Monooxygenase_BioMet"/>
</dbReference>
<protein>
    <recommendedName>
        <fullName evidence="3">FAD-binding domain-containing protein</fullName>
    </recommendedName>
</protein>
<keyword evidence="1" id="KW-0560">Oxidoreductase</keyword>
<evidence type="ECO:0000313" key="5">
    <source>
        <dbReference type="Proteomes" id="UP000265955"/>
    </source>
</evidence>
<evidence type="ECO:0000259" key="3">
    <source>
        <dbReference type="Pfam" id="PF01494"/>
    </source>
</evidence>
<dbReference type="Gene3D" id="3.50.50.60">
    <property type="entry name" value="FAD/NAD(P)-binding domain"/>
    <property type="match status" value="1"/>
</dbReference>
<dbReference type="InterPro" id="IPR036188">
    <property type="entry name" value="FAD/NAD-bd_sf"/>
</dbReference>
<keyword evidence="2" id="KW-0503">Monooxygenase</keyword>
<proteinExistence type="predicted"/>
<dbReference type="PRINTS" id="PR00420">
    <property type="entry name" value="RNGMNOXGNASE"/>
</dbReference>
<evidence type="ECO:0000256" key="2">
    <source>
        <dbReference type="ARBA" id="ARBA00023033"/>
    </source>
</evidence>
<keyword evidence="5" id="KW-1185">Reference proteome</keyword>
<name>A0A3A3FM30_9BURK</name>
<dbReference type="PANTHER" id="PTHR13789">
    <property type="entry name" value="MONOOXYGENASE"/>
    <property type="match status" value="1"/>
</dbReference>
<evidence type="ECO:0000256" key="1">
    <source>
        <dbReference type="ARBA" id="ARBA00023002"/>
    </source>
</evidence>
<sequence>MDTLIRNALIVGGGFSGMSAAIELRKRGVAVDLVEISEDWGSYGAGISIGGATLRAFRTLGILDRFLGEGYACDGVDIFSTEGRLLTHLPTPRIAGDDVPGNGAVMRPVLAKILADASCAAGTLIRLGCTVAALRQDSEGVDVDFTDGSSSRYDLVIGADGLYSAMREKLMPDAPKPHYSGQGVWRAVLPRRENVVRTMLWVGERVKVGLNPVSEREMYLFVNEDRPVNEFVPPERFLPLLRQLLAPFSAPTVRTASEQLNEQSLVVFRPLEGLLVPQPWYRGRVVLIGDTVHATTPHLASGACIGIEDAIVLADELSRASELDAALQRFQHRRWERCRMVVQNSARLGEIEISGGDKAEHTRIMRESFLALAQPV</sequence>
<dbReference type="InterPro" id="IPR002938">
    <property type="entry name" value="FAD-bd"/>
</dbReference>
<dbReference type="NCBIfam" id="NF005313">
    <property type="entry name" value="PRK06847.1"/>
    <property type="match status" value="1"/>
</dbReference>
<accession>A0A3A3FM30</accession>
<dbReference type="EMBL" id="QYUO01000002">
    <property type="protein sequence ID" value="RJF95781.1"/>
    <property type="molecule type" value="Genomic_DNA"/>
</dbReference>
<gene>
    <name evidence="4" type="ORF">D3871_20605</name>
</gene>
<dbReference type="AlphaFoldDB" id="A0A3A3FM30"/>
<dbReference type="Pfam" id="PF01494">
    <property type="entry name" value="FAD_binding_3"/>
    <property type="match status" value="1"/>
</dbReference>
<feature type="domain" description="FAD-binding" evidence="3">
    <location>
        <begin position="8"/>
        <end position="344"/>
    </location>
</feature>
<dbReference type="Proteomes" id="UP000265955">
    <property type="component" value="Unassembled WGS sequence"/>
</dbReference>
<dbReference type="GO" id="GO:0071949">
    <property type="term" value="F:FAD binding"/>
    <property type="evidence" value="ECO:0007669"/>
    <property type="project" value="InterPro"/>
</dbReference>
<dbReference type="PANTHER" id="PTHR13789:SF309">
    <property type="entry name" value="PUTATIVE (AFU_ORTHOLOGUE AFUA_6G14510)-RELATED"/>
    <property type="match status" value="1"/>
</dbReference>
<dbReference type="SUPFAM" id="SSF51905">
    <property type="entry name" value="FAD/NAD(P)-binding domain"/>
    <property type="match status" value="1"/>
</dbReference>
<dbReference type="OrthoDB" id="5487740at2"/>